<keyword evidence="4 12" id="KW-0812">Transmembrane</keyword>
<accession>A0A9P7N454</accession>
<keyword evidence="12" id="KW-0813">Transport</keyword>
<evidence type="ECO:0000256" key="7">
    <source>
        <dbReference type="ARBA" id="ARBA00022989"/>
    </source>
</evidence>
<dbReference type="EMBL" id="SRPW01002782">
    <property type="protein sequence ID" value="KAG5990562.1"/>
    <property type="molecule type" value="Genomic_DNA"/>
</dbReference>
<keyword evidence="12" id="KW-0653">Protein transport</keyword>
<evidence type="ECO:0000256" key="5">
    <source>
        <dbReference type="ARBA" id="ARBA00022792"/>
    </source>
</evidence>
<dbReference type="PANTHER" id="PTHR13032">
    <property type="entry name" value="MITOCHONDRIAL IMPORT INNER MEMBRANE TRANSLOCASE SUBUNIT TIM21"/>
    <property type="match status" value="1"/>
</dbReference>
<keyword evidence="15" id="KW-1185">Reference proteome</keyword>
<dbReference type="PANTHER" id="PTHR13032:SF6">
    <property type="entry name" value="MITOCHONDRIAL IMPORT INNER MEMBRANE TRANSLOCASE SUBUNIT TIM21"/>
    <property type="match status" value="1"/>
</dbReference>
<dbReference type="GO" id="GO:0005744">
    <property type="term" value="C:TIM23 mitochondrial import inner membrane translocase complex"/>
    <property type="evidence" value="ECO:0007669"/>
    <property type="project" value="UniProtKB-UniRule"/>
</dbReference>
<evidence type="ECO:0000313" key="14">
    <source>
        <dbReference type="EMBL" id="KAG5990562.1"/>
    </source>
</evidence>
<dbReference type="Pfam" id="PF08294">
    <property type="entry name" value="TIM21"/>
    <property type="match status" value="1"/>
</dbReference>
<evidence type="ECO:0000256" key="11">
    <source>
        <dbReference type="ARBA" id="ARBA00063758"/>
    </source>
</evidence>
<dbReference type="InterPro" id="IPR038552">
    <property type="entry name" value="Tim21_IMS_sf"/>
</dbReference>
<gene>
    <name evidence="14" type="ORF">E4U43_004255</name>
</gene>
<evidence type="ECO:0000313" key="15">
    <source>
        <dbReference type="Proteomes" id="UP000748025"/>
    </source>
</evidence>
<sequence>MKPTTSPLLAVRPTRRLAALVASNSVRCAAQRQHRSQATHNGPASSNTPNSKRRSVTPFNDNGHVPWNQLSMAEKTARATQQTFNFGFVILGVVLTGAVGYFMWTDVFAPDSKTNHFNRAVDRIKKDPRCIEVLGDSKKIIAHGEETANKWRRARPVASTERTDQHGNQHLVMHFHVDGPLRDGIAQLHMVRRRDQSDYEYKYLFLDVKGHERIYLENAASSGNPVKRQLSFFGVKW</sequence>
<feature type="compositionally biased region" description="Polar residues" evidence="13">
    <location>
        <begin position="38"/>
        <end position="50"/>
    </location>
</feature>
<keyword evidence="9 12" id="KW-0472">Membrane</keyword>
<keyword evidence="8 12" id="KW-0496">Mitochondrion</keyword>
<dbReference type="AlphaFoldDB" id="A0A9P7N454"/>
<keyword evidence="12" id="KW-0811">Translocation</keyword>
<evidence type="ECO:0000256" key="10">
    <source>
        <dbReference type="ARBA" id="ARBA00060204"/>
    </source>
</evidence>
<evidence type="ECO:0000256" key="6">
    <source>
        <dbReference type="ARBA" id="ARBA00022946"/>
    </source>
</evidence>
<feature type="region of interest" description="Disordered" evidence="13">
    <location>
        <begin position="28"/>
        <end position="63"/>
    </location>
</feature>
<comment type="function">
    <text evidence="10">Essential component of the TIM23 complex, a complex that mediates the translocation of transit peptide-containing proteins across the mitochondrial inner membrane. Required to keep the TOM and the TIM23 complexes in close contact. At some point, it is released from the TOM23 complex to allow protein translocation into the mitochondrial matrix.</text>
</comment>
<feature type="transmembrane region" description="Helical" evidence="12">
    <location>
        <begin position="84"/>
        <end position="104"/>
    </location>
</feature>
<proteinExistence type="inferred from homology"/>
<keyword evidence="5 12" id="KW-0999">Mitochondrion inner membrane</keyword>
<organism evidence="14 15">
    <name type="scientific">Claviceps pusilla</name>
    <dbReference type="NCBI Taxonomy" id="123648"/>
    <lineage>
        <taxon>Eukaryota</taxon>
        <taxon>Fungi</taxon>
        <taxon>Dikarya</taxon>
        <taxon>Ascomycota</taxon>
        <taxon>Pezizomycotina</taxon>
        <taxon>Sordariomycetes</taxon>
        <taxon>Hypocreomycetidae</taxon>
        <taxon>Hypocreales</taxon>
        <taxon>Clavicipitaceae</taxon>
        <taxon>Claviceps</taxon>
    </lineage>
</organism>
<evidence type="ECO:0000256" key="3">
    <source>
        <dbReference type="ARBA" id="ARBA00020726"/>
    </source>
</evidence>
<evidence type="ECO:0000256" key="2">
    <source>
        <dbReference type="ARBA" id="ARBA00010867"/>
    </source>
</evidence>
<evidence type="ECO:0000256" key="9">
    <source>
        <dbReference type="ARBA" id="ARBA00023136"/>
    </source>
</evidence>
<comment type="subunit">
    <text evidence="11">Component of the TIM23 complex, at least composed of TIM23, TIM17, TIM50 and TIM21.</text>
</comment>
<name>A0A9P7N454_9HYPO</name>
<comment type="similarity">
    <text evidence="2 12">Belongs to the TIM21 family.</text>
</comment>
<comment type="caution">
    <text evidence="14">The sequence shown here is derived from an EMBL/GenBank/DDBJ whole genome shotgun (WGS) entry which is preliminary data.</text>
</comment>
<reference evidence="14" key="1">
    <citation type="journal article" date="2020" name="bioRxiv">
        <title>Whole genome comparisons of ergot fungi reveals the divergence and evolution of species within the genus Claviceps are the result of varying mechanisms driving genome evolution and host range expansion.</title>
        <authorList>
            <person name="Wyka S.A."/>
            <person name="Mondo S.J."/>
            <person name="Liu M."/>
            <person name="Dettman J."/>
            <person name="Nalam V."/>
            <person name="Broders K.D."/>
        </authorList>
    </citation>
    <scope>NUCLEOTIDE SEQUENCE</scope>
    <source>
        <strain evidence="14">CCC 602</strain>
    </source>
</reference>
<dbReference type="Proteomes" id="UP000748025">
    <property type="component" value="Unassembled WGS sequence"/>
</dbReference>
<dbReference type="OrthoDB" id="436405at2759"/>
<keyword evidence="7 12" id="KW-1133">Transmembrane helix</keyword>
<dbReference type="FunFam" id="3.10.450.320:FF:000002">
    <property type="entry name" value="Mitochondrial import inner membrane translocase subunit tim21"/>
    <property type="match status" value="1"/>
</dbReference>
<evidence type="ECO:0000256" key="13">
    <source>
        <dbReference type="SAM" id="MobiDB-lite"/>
    </source>
</evidence>
<evidence type="ECO:0000256" key="12">
    <source>
        <dbReference type="RuleBase" id="RU367142"/>
    </source>
</evidence>
<keyword evidence="6" id="KW-0809">Transit peptide</keyword>
<comment type="subcellular location">
    <subcellularLocation>
        <location evidence="1 12">Mitochondrion inner membrane</location>
        <topology evidence="1 12">Single-pass membrane protein</topology>
    </subcellularLocation>
</comment>
<protein>
    <recommendedName>
        <fullName evidence="3 12">Mitochondrial import inner membrane translocase subunit Tim21</fullName>
    </recommendedName>
</protein>
<evidence type="ECO:0000256" key="4">
    <source>
        <dbReference type="ARBA" id="ARBA00022692"/>
    </source>
</evidence>
<evidence type="ECO:0000256" key="8">
    <source>
        <dbReference type="ARBA" id="ARBA00023128"/>
    </source>
</evidence>
<dbReference type="GO" id="GO:0030150">
    <property type="term" value="P:protein import into mitochondrial matrix"/>
    <property type="evidence" value="ECO:0007669"/>
    <property type="project" value="UniProtKB-UniRule"/>
</dbReference>
<evidence type="ECO:0000256" key="1">
    <source>
        <dbReference type="ARBA" id="ARBA00004434"/>
    </source>
</evidence>
<dbReference type="InterPro" id="IPR013261">
    <property type="entry name" value="Tim21"/>
</dbReference>
<dbReference type="Gene3D" id="3.10.450.320">
    <property type="entry name" value="Mitochondrial import inner membrane translocase subunit Tim21"/>
    <property type="match status" value="1"/>
</dbReference>